<dbReference type="PANTHER" id="PTHR35038:SF5">
    <property type="entry name" value="CYTOCHROME C-TYPE PROTEIN NRFB"/>
    <property type="match status" value="1"/>
</dbReference>
<keyword evidence="2" id="KW-0812">Transmembrane</keyword>
<dbReference type="RefSeq" id="WP_073473893.1">
    <property type="nucleotide sequence ID" value="NZ_FQZU01000005.1"/>
</dbReference>
<name>A0A1M6H9Z8_9BACT</name>
<feature type="signal peptide" evidence="3">
    <location>
        <begin position="1"/>
        <end position="26"/>
    </location>
</feature>
<dbReference type="Proteomes" id="UP000183994">
    <property type="component" value="Unassembled WGS sequence"/>
</dbReference>
<keyword evidence="2" id="KW-0472">Membrane</keyword>
<dbReference type="Pfam" id="PF11783">
    <property type="entry name" value="Cytochrome_cB"/>
    <property type="match status" value="1"/>
</dbReference>
<feature type="domain" description="Cytochrome c-552/4" evidence="4">
    <location>
        <begin position="70"/>
        <end position="150"/>
    </location>
</feature>
<dbReference type="EMBL" id="FQZU01000005">
    <property type="protein sequence ID" value="SHJ18929.1"/>
    <property type="molecule type" value="Genomic_DNA"/>
</dbReference>
<proteinExistence type="predicted"/>
<evidence type="ECO:0000313" key="6">
    <source>
        <dbReference type="Proteomes" id="UP000183994"/>
    </source>
</evidence>
<dbReference type="InterPro" id="IPR036280">
    <property type="entry name" value="Multihaem_cyt_sf"/>
</dbReference>
<evidence type="ECO:0000313" key="5">
    <source>
        <dbReference type="EMBL" id="SHJ18929.1"/>
    </source>
</evidence>
<dbReference type="SUPFAM" id="SSF48695">
    <property type="entry name" value="Multiheme cytochromes"/>
    <property type="match status" value="1"/>
</dbReference>
<dbReference type="InterPro" id="IPR023155">
    <property type="entry name" value="Cyt_c-552/4"/>
</dbReference>
<organism evidence="5 6">
    <name type="scientific">Desulfatibacillum alkenivorans DSM 16219</name>
    <dbReference type="NCBI Taxonomy" id="1121393"/>
    <lineage>
        <taxon>Bacteria</taxon>
        <taxon>Pseudomonadati</taxon>
        <taxon>Thermodesulfobacteriota</taxon>
        <taxon>Desulfobacteria</taxon>
        <taxon>Desulfobacterales</taxon>
        <taxon>Desulfatibacillaceae</taxon>
        <taxon>Desulfatibacillum</taxon>
    </lineage>
</organism>
<keyword evidence="1 3" id="KW-0732">Signal</keyword>
<dbReference type="AlphaFoldDB" id="A0A1M6H9Z8"/>
<dbReference type="Gene3D" id="1.10.1130.10">
    <property type="entry name" value="Flavocytochrome C3, Chain A"/>
    <property type="match status" value="1"/>
</dbReference>
<evidence type="ECO:0000259" key="4">
    <source>
        <dbReference type="Pfam" id="PF13435"/>
    </source>
</evidence>
<sequence>MYRKLGFFALAACLAIGLGLALSASAATGDGGEGPKPPFGNPHSANNTADHSKFEELQQDFKSGPEVTKACLSCHNEAAEQFQKTIHWKWLCPAAKPEAKLGKAGYVVNNFCININSNEPRCTSCHAGYGYKDKNFDFSVQENVDCLVCHEQTGTYKKFPPGAGYVVKEPTMFGGKEWLPPDFAKVAQSVALPTRKNCGTCHFYGGGGEGVKHGDLDASLYKPKWDLDVHMNVDGENFTCTRCHTTVQHAVAGRCYKSTPLTDRRSLLDSDLIHRITCYSCHSDKPHKTDAKLNDHTDKVSCQACHIPEFAREHSTKMSWDWSTAGKKNAKGKPLVIEKDGRHSYNGMKGDFVWKKNVVPEYKWYNGKLTYLTLTDKIDPAKQPIEINKAHGSYDDPDARIFPFKVHKGKQPFDKVNNTFVVPHLFGKDKNAYWKGYSWANAIQTGMDYVGLPYSGEFDFISTEYMYQTTHMVAPKEKALSCDACHAPQGRLAKLTGFYLPGRDANGFVDYAGWLIVVASLLGVLFHGLIRIASSGNGKEE</sequence>
<dbReference type="InterPro" id="IPR051829">
    <property type="entry name" value="Multiheme_Cytochr_ET"/>
</dbReference>
<feature type="chain" id="PRO_5013359575" evidence="3">
    <location>
        <begin position="27"/>
        <end position="541"/>
    </location>
</feature>
<accession>A0A1M6H9Z8</accession>
<gene>
    <name evidence="5" type="ORF">SAMN02745216_01160</name>
</gene>
<dbReference type="GO" id="GO:0016491">
    <property type="term" value="F:oxidoreductase activity"/>
    <property type="evidence" value="ECO:0007669"/>
    <property type="project" value="TreeGrafter"/>
</dbReference>
<evidence type="ECO:0000256" key="1">
    <source>
        <dbReference type="ARBA" id="ARBA00022729"/>
    </source>
</evidence>
<dbReference type="InterPro" id="IPR024673">
    <property type="entry name" value="Octahem_Cyt_c"/>
</dbReference>
<dbReference type="PANTHER" id="PTHR35038">
    <property type="entry name" value="DISSIMILATORY SULFITE REDUCTASE SIRA"/>
    <property type="match status" value="1"/>
</dbReference>
<feature type="transmembrane region" description="Helical" evidence="2">
    <location>
        <begin position="511"/>
        <end position="530"/>
    </location>
</feature>
<keyword evidence="6" id="KW-1185">Reference proteome</keyword>
<keyword evidence="2" id="KW-1133">Transmembrane helix</keyword>
<dbReference type="Pfam" id="PF13435">
    <property type="entry name" value="Cytochrome_C554"/>
    <property type="match status" value="1"/>
</dbReference>
<reference evidence="6" key="1">
    <citation type="submission" date="2016-11" db="EMBL/GenBank/DDBJ databases">
        <authorList>
            <person name="Varghese N."/>
            <person name="Submissions S."/>
        </authorList>
    </citation>
    <scope>NUCLEOTIDE SEQUENCE [LARGE SCALE GENOMIC DNA]</scope>
    <source>
        <strain evidence="6">DSM 16219</strain>
    </source>
</reference>
<protein>
    <submittedName>
        <fullName evidence="5">Octaheme c-type cytochrome, tetrathionate reductase family</fullName>
    </submittedName>
</protein>
<dbReference type="NCBIfam" id="TIGR04315">
    <property type="entry name" value="octaheme_Shew"/>
    <property type="match status" value="1"/>
</dbReference>
<dbReference type="OrthoDB" id="9788513at2"/>
<evidence type="ECO:0000256" key="2">
    <source>
        <dbReference type="SAM" id="Phobius"/>
    </source>
</evidence>
<dbReference type="STRING" id="1121393.SAMN02745216_01160"/>
<evidence type="ECO:0000256" key="3">
    <source>
        <dbReference type="SAM" id="SignalP"/>
    </source>
</evidence>
<dbReference type="PIRSF" id="PIRSF039014">
    <property type="entry name" value="OTR_cyc"/>
    <property type="match status" value="1"/>
</dbReference>